<keyword evidence="4" id="KW-0680">Restriction system</keyword>
<keyword evidence="3 5" id="KW-0949">S-adenosyl-L-methionine</keyword>
<dbReference type="SUPFAM" id="SSF53335">
    <property type="entry name" value="S-adenosyl-L-methionine-dependent methyltransferases"/>
    <property type="match status" value="1"/>
</dbReference>
<dbReference type="GO" id="GO:0032259">
    <property type="term" value="P:methylation"/>
    <property type="evidence" value="ECO:0007669"/>
    <property type="project" value="UniProtKB-KW"/>
</dbReference>
<dbReference type="InterPro" id="IPR050750">
    <property type="entry name" value="C5-MTase"/>
</dbReference>
<dbReference type="RefSeq" id="WP_014276842.1">
    <property type="nucleotide sequence ID" value="NZ_BIMW01000092.1"/>
</dbReference>
<comment type="similarity">
    <text evidence="5 6">Belongs to the class I-like SAM-binding methyltransferase superfamily. C5-methyltransferase family.</text>
</comment>
<evidence type="ECO:0000313" key="8">
    <source>
        <dbReference type="EMBL" id="GCE94273.1"/>
    </source>
</evidence>
<dbReference type="EC" id="2.1.1.37" evidence="7"/>
<evidence type="ECO:0000256" key="1">
    <source>
        <dbReference type="ARBA" id="ARBA00022603"/>
    </source>
</evidence>
<evidence type="ECO:0000313" key="9">
    <source>
        <dbReference type="Proteomes" id="UP000326169"/>
    </source>
</evidence>
<dbReference type="GeneID" id="301683172"/>
<dbReference type="Proteomes" id="UP000326169">
    <property type="component" value="Unassembled WGS sequence"/>
</dbReference>
<dbReference type="PANTHER" id="PTHR46098:SF1">
    <property type="entry name" value="TRNA (CYTOSINE(38)-C(5))-METHYLTRANSFERASE"/>
    <property type="match status" value="1"/>
</dbReference>
<protein>
    <recommendedName>
        <fullName evidence="7">Cytosine-specific methyltransferase</fullName>
        <ecNumber evidence="7">2.1.1.37</ecNumber>
    </recommendedName>
</protein>
<dbReference type="PROSITE" id="PS51679">
    <property type="entry name" value="SAM_MT_C5"/>
    <property type="match status" value="1"/>
</dbReference>
<dbReference type="InterPro" id="IPR029063">
    <property type="entry name" value="SAM-dependent_MTases_sf"/>
</dbReference>
<reference evidence="8 9" key="1">
    <citation type="journal article" date="2019" name="J Genomics">
        <title>The Draft Genome of a Hydrogen-producing Cyanobacterium, Arthrospira platensis NIES-46.</title>
        <authorList>
            <person name="Suzuki S."/>
            <person name="Yamaguchi H."/>
            <person name="Kawachi M."/>
        </authorList>
    </citation>
    <scope>NUCLEOTIDE SEQUENCE [LARGE SCALE GENOMIC DNA]</scope>
    <source>
        <strain evidence="8 9">NIES-46</strain>
    </source>
</reference>
<dbReference type="PROSITE" id="PS00095">
    <property type="entry name" value="C5_MTASE_2"/>
    <property type="match status" value="1"/>
</dbReference>
<dbReference type="PRINTS" id="PR00105">
    <property type="entry name" value="C5METTRFRASE"/>
</dbReference>
<dbReference type="InterPro" id="IPR031303">
    <property type="entry name" value="C5_meth_CS"/>
</dbReference>
<evidence type="ECO:0000256" key="5">
    <source>
        <dbReference type="PROSITE-ProRule" id="PRU01016"/>
    </source>
</evidence>
<accession>A0A5M3T3F5</accession>
<dbReference type="EMBL" id="BIMW01000092">
    <property type="protein sequence ID" value="GCE94273.1"/>
    <property type="molecule type" value="Genomic_DNA"/>
</dbReference>
<keyword evidence="9" id="KW-1185">Reference proteome</keyword>
<keyword evidence="2 5" id="KW-0808">Transferase</keyword>
<dbReference type="Pfam" id="PF00145">
    <property type="entry name" value="DNA_methylase"/>
    <property type="match status" value="1"/>
</dbReference>
<comment type="caution">
    <text evidence="8">The sequence shown here is derived from an EMBL/GenBank/DDBJ whole genome shotgun (WGS) entry which is preliminary data.</text>
</comment>
<comment type="catalytic activity">
    <reaction evidence="7">
        <text>a 2'-deoxycytidine in DNA + S-adenosyl-L-methionine = a 5-methyl-2'-deoxycytidine in DNA + S-adenosyl-L-homocysteine + H(+)</text>
        <dbReference type="Rhea" id="RHEA:13681"/>
        <dbReference type="Rhea" id="RHEA-COMP:11369"/>
        <dbReference type="Rhea" id="RHEA-COMP:11370"/>
        <dbReference type="ChEBI" id="CHEBI:15378"/>
        <dbReference type="ChEBI" id="CHEBI:57856"/>
        <dbReference type="ChEBI" id="CHEBI:59789"/>
        <dbReference type="ChEBI" id="CHEBI:85452"/>
        <dbReference type="ChEBI" id="CHEBI:85454"/>
        <dbReference type="EC" id="2.1.1.37"/>
    </reaction>
</comment>
<name>A0A5M3T3F5_LIMPL</name>
<evidence type="ECO:0000256" key="6">
    <source>
        <dbReference type="RuleBase" id="RU000416"/>
    </source>
</evidence>
<keyword evidence="1 5" id="KW-0489">Methyltransferase</keyword>
<evidence type="ECO:0000256" key="2">
    <source>
        <dbReference type="ARBA" id="ARBA00022679"/>
    </source>
</evidence>
<feature type="active site" evidence="5">
    <location>
        <position position="89"/>
    </location>
</feature>
<evidence type="ECO:0000256" key="4">
    <source>
        <dbReference type="ARBA" id="ARBA00022747"/>
    </source>
</evidence>
<dbReference type="Gene3D" id="3.40.50.150">
    <property type="entry name" value="Vaccinia Virus protein VP39"/>
    <property type="match status" value="1"/>
</dbReference>
<dbReference type="GO" id="GO:0008168">
    <property type="term" value="F:methyltransferase activity"/>
    <property type="evidence" value="ECO:0007669"/>
    <property type="project" value="UniProtKB-KW"/>
</dbReference>
<proteinExistence type="inferred from homology"/>
<evidence type="ECO:0000256" key="7">
    <source>
        <dbReference type="RuleBase" id="RU000417"/>
    </source>
</evidence>
<evidence type="ECO:0000256" key="3">
    <source>
        <dbReference type="ARBA" id="ARBA00022691"/>
    </source>
</evidence>
<dbReference type="Gene3D" id="3.90.120.10">
    <property type="entry name" value="DNA Methylase, subunit A, domain 2"/>
    <property type="match status" value="1"/>
</dbReference>
<sequence>MPTELLNLQINPPKFTFVDLFSGIGGFRIALENWGGQCLGYSEIEPNSIQVYQHNFIRYANRDEPNLGDMRSLHKFPFTVDLITGGVPCQPWSIAGKLRGLDDPRGQLWLDTIRVIKINQPLAFILENVKGLTDPRHRPQFESILESLSAANYHLKWQVLNASDFGLPQDRDRVFIVGIRRDINQGQNFQFPQPLNQHPQLFNFVEGVSQEAVIKKKFSPQVLFGNHIPPARGRFQKNDELNDFFLFSDVRNGQTTIHSWDLIETSDRQKQICDIILKNRRKKIYGPKDGNPIPLAALQQLIDDLQESELNQLMQKRILRHIENQGYEFVNSKISSGINGVAKIYLAHAQAIATLTATGNQIFVATKSFSCQNHQRYKQEFINIIYHPQNYQEITPRDTARLQGFPDWFVLHKNPSIAKKQLGNAVPVPVVQAIAKLLLNFWL</sequence>
<organism evidence="8 9">
    <name type="scientific">Limnospira platensis NIES-46</name>
    <dbReference type="NCBI Taxonomy" id="1236695"/>
    <lineage>
        <taxon>Bacteria</taxon>
        <taxon>Bacillati</taxon>
        <taxon>Cyanobacteriota</taxon>
        <taxon>Cyanophyceae</taxon>
        <taxon>Oscillatoriophycideae</taxon>
        <taxon>Oscillatoriales</taxon>
        <taxon>Sirenicapillariaceae</taxon>
        <taxon>Limnospira</taxon>
    </lineage>
</organism>
<dbReference type="InterPro" id="IPR018117">
    <property type="entry name" value="C5_DNA_meth_AS"/>
</dbReference>
<dbReference type="NCBIfam" id="TIGR00675">
    <property type="entry name" value="dcm"/>
    <property type="match status" value="1"/>
</dbReference>
<gene>
    <name evidence="8" type="ORF">NIES46_23270</name>
</gene>
<dbReference type="PROSITE" id="PS00094">
    <property type="entry name" value="C5_MTASE_1"/>
    <property type="match status" value="1"/>
</dbReference>
<dbReference type="InterPro" id="IPR001525">
    <property type="entry name" value="C5_MeTfrase"/>
</dbReference>
<dbReference type="PANTHER" id="PTHR46098">
    <property type="entry name" value="TRNA (CYTOSINE(38)-C(5))-METHYLTRANSFERASE"/>
    <property type="match status" value="1"/>
</dbReference>